<dbReference type="Proteomes" id="UP000749559">
    <property type="component" value="Unassembled WGS sequence"/>
</dbReference>
<name>A0A8J1YAR2_OWEFU</name>
<comment type="caution">
    <text evidence="1">The sequence shown here is derived from an EMBL/GenBank/DDBJ whole genome shotgun (WGS) entry which is preliminary data.</text>
</comment>
<evidence type="ECO:0000313" key="2">
    <source>
        <dbReference type="Proteomes" id="UP000749559"/>
    </source>
</evidence>
<feature type="non-terminal residue" evidence="1">
    <location>
        <position position="1"/>
    </location>
</feature>
<sequence length="102" mass="11937">RVKHNLTVSRKSLEEANVYVNFKNSRSLTLLTITLKPLVHELERKMRTNMVNYYRKLKSNGQTTSLRFKEQLATVSLSSEMYSIKINKADFIKKECLLKTLN</sequence>
<accession>A0A8J1YAR2</accession>
<dbReference type="EMBL" id="CAIIXF020000003">
    <property type="protein sequence ID" value="CAH1778858.1"/>
    <property type="molecule type" value="Genomic_DNA"/>
</dbReference>
<reference evidence="1" key="1">
    <citation type="submission" date="2022-03" db="EMBL/GenBank/DDBJ databases">
        <authorList>
            <person name="Martin C."/>
        </authorList>
    </citation>
    <scope>NUCLEOTIDE SEQUENCE</scope>
</reference>
<protein>
    <submittedName>
        <fullName evidence="1">Uncharacterized protein</fullName>
    </submittedName>
</protein>
<proteinExistence type="predicted"/>
<dbReference type="AlphaFoldDB" id="A0A8J1YAR2"/>
<gene>
    <name evidence="1" type="ORF">OFUS_LOCUS5720</name>
</gene>
<evidence type="ECO:0000313" key="1">
    <source>
        <dbReference type="EMBL" id="CAH1778858.1"/>
    </source>
</evidence>
<keyword evidence="2" id="KW-1185">Reference proteome</keyword>
<organism evidence="1 2">
    <name type="scientific">Owenia fusiformis</name>
    <name type="common">Polychaete worm</name>
    <dbReference type="NCBI Taxonomy" id="6347"/>
    <lineage>
        <taxon>Eukaryota</taxon>
        <taxon>Metazoa</taxon>
        <taxon>Spiralia</taxon>
        <taxon>Lophotrochozoa</taxon>
        <taxon>Annelida</taxon>
        <taxon>Polychaeta</taxon>
        <taxon>Sedentaria</taxon>
        <taxon>Canalipalpata</taxon>
        <taxon>Sabellida</taxon>
        <taxon>Oweniida</taxon>
        <taxon>Oweniidae</taxon>
        <taxon>Owenia</taxon>
    </lineage>
</organism>